<evidence type="ECO:0000256" key="10">
    <source>
        <dbReference type="ARBA" id="ARBA00022984"/>
    </source>
</evidence>
<reference evidence="19 20" key="1">
    <citation type="submission" date="2016-01" db="EMBL/GenBank/DDBJ databases">
        <authorList>
            <person name="McClelland M."/>
            <person name="Jain A."/>
            <person name="Saraogi P."/>
            <person name="Mendelson R."/>
            <person name="Westerman R."/>
            <person name="SanMiguel P."/>
            <person name="Csonka L."/>
        </authorList>
    </citation>
    <scope>NUCLEOTIDE SEQUENCE [LARGE SCALE GENOMIC DNA]</scope>
    <source>
        <strain evidence="19 20">R-53146</strain>
    </source>
</reference>
<dbReference type="Gene3D" id="3.40.50.720">
    <property type="entry name" value="NAD(P)-binding Rossmann-like Domain"/>
    <property type="match status" value="1"/>
</dbReference>
<comment type="pathway">
    <text evidence="2 14">Cell wall biogenesis; peptidoglycan biosynthesis.</text>
</comment>
<feature type="transmembrane region" description="Helical" evidence="15">
    <location>
        <begin position="9"/>
        <end position="27"/>
    </location>
</feature>
<dbReference type="GO" id="GO:0051301">
    <property type="term" value="P:cell division"/>
    <property type="evidence" value="ECO:0007669"/>
    <property type="project" value="UniProtKB-KW"/>
</dbReference>
<evidence type="ECO:0000313" key="19">
    <source>
        <dbReference type="EMBL" id="CVK15736.1"/>
    </source>
</evidence>
<evidence type="ECO:0000256" key="4">
    <source>
        <dbReference type="ARBA" id="ARBA00022490"/>
    </source>
</evidence>
<keyword evidence="7 14" id="KW-0547">Nucleotide-binding</keyword>
<evidence type="ECO:0000256" key="6">
    <source>
        <dbReference type="ARBA" id="ARBA00022618"/>
    </source>
</evidence>
<dbReference type="InterPro" id="IPR000713">
    <property type="entry name" value="Mur_ligase_N"/>
</dbReference>
<dbReference type="GO" id="GO:0005524">
    <property type="term" value="F:ATP binding"/>
    <property type="evidence" value="ECO:0007669"/>
    <property type="project" value="UniProtKB-UniRule"/>
</dbReference>
<evidence type="ECO:0000259" key="16">
    <source>
        <dbReference type="Pfam" id="PF01225"/>
    </source>
</evidence>
<dbReference type="Gene3D" id="3.90.190.20">
    <property type="entry name" value="Mur ligase, C-terminal domain"/>
    <property type="match status" value="1"/>
</dbReference>
<dbReference type="RefSeq" id="WP_055424963.1">
    <property type="nucleotide sequence ID" value="NZ_FCOR01000003.1"/>
</dbReference>
<dbReference type="EC" id="6.3.2.8" evidence="3 14"/>
<dbReference type="Pfam" id="PF02875">
    <property type="entry name" value="Mur_ligase_C"/>
    <property type="match status" value="1"/>
</dbReference>
<dbReference type="InterPro" id="IPR036565">
    <property type="entry name" value="Mur-like_cat_sf"/>
</dbReference>
<keyword evidence="10 14" id="KW-0573">Peptidoglycan synthesis</keyword>
<keyword evidence="5 14" id="KW-0436">Ligase</keyword>
<name>A0A0X3AN08_9FLAO</name>
<dbReference type="InterPro" id="IPR005758">
    <property type="entry name" value="UDP-N-AcMur_Ala_ligase_MurC"/>
</dbReference>
<dbReference type="EMBL" id="FCOR01000003">
    <property type="protein sequence ID" value="CVK15736.1"/>
    <property type="molecule type" value="Genomic_DNA"/>
</dbReference>
<keyword evidence="11 14" id="KW-0131">Cell cycle</keyword>
<evidence type="ECO:0000256" key="14">
    <source>
        <dbReference type="HAMAP-Rule" id="MF_00046"/>
    </source>
</evidence>
<dbReference type="PANTHER" id="PTHR43445">
    <property type="entry name" value="UDP-N-ACETYLMURAMATE--L-ALANINE LIGASE-RELATED"/>
    <property type="match status" value="1"/>
</dbReference>
<dbReference type="GO" id="GO:0008360">
    <property type="term" value="P:regulation of cell shape"/>
    <property type="evidence" value="ECO:0007669"/>
    <property type="project" value="UniProtKB-KW"/>
</dbReference>
<feature type="domain" description="Mur ligase C-terminal" evidence="17">
    <location>
        <begin position="311"/>
        <end position="435"/>
    </location>
</feature>
<dbReference type="UniPathway" id="UPA00219"/>
<keyword evidence="15" id="KW-0812">Transmembrane</keyword>
<comment type="subcellular location">
    <subcellularLocation>
        <location evidence="1 14">Cytoplasm</location>
    </subcellularLocation>
</comment>
<organism evidence="19 20">
    <name type="scientific">Apibacter mensalis</name>
    <dbReference type="NCBI Taxonomy" id="1586267"/>
    <lineage>
        <taxon>Bacteria</taxon>
        <taxon>Pseudomonadati</taxon>
        <taxon>Bacteroidota</taxon>
        <taxon>Flavobacteriia</taxon>
        <taxon>Flavobacteriales</taxon>
        <taxon>Weeksellaceae</taxon>
        <taxon>Apibacter</taxon>
    </lineage>
</organism>
<evidence type="ECO:0000256" key="12">
    <source>
        <dbReference type="ARBA" id="ARBA00023316"/>
    </source>
</evidence>
<dbReference type="GO" id="GO:0009252">
    <property type="term" value="P:peptidoglycan biosynthetic process"/>
    <property type="evidence" value="ECO:0007669"/>
    <property type="project" value="UniProtKB-UniRule"/>
</dbReference>
<sequence>MKNIHTYKNYYFIGIGGIGMSAIARYFKFSNATVYGYDKIPTKLTHNLENENIPIIYDDNISLLPNTISVENTIVIYTPAIPENLKIKNYFIDNGFTLVKRSQILGEITKSTRCIAIAGTHGKTTTSTLLGHICKYANLPATAFLGGISANYKSNFIYNGSKISIVEADEFDRSFLTLYPNIATITSTESDHLDIYKNHESIIDSYNQFADLIPDNGFLIVKKGLPIKAKHLTYSAYEKADYYAENIQLVNDHFKFDLVTPHQIIKDFILPIPGKHNVENAIAALAIALQLDIEAEVLRRALADFKGVLRRFNKHVFENNKVYIDDYAHHPTEINAVLDTIRNLYPTKKLLTVFQPHLYSRTADFAEDFAKSLGKTDKLILLDIYPAREIPIEGITSEWLADKIPLDDKEISSIDNVLETIKTKDFDVLLTIGAGNIDTLYDPIINWLNEIKI</sequence>
<dbReference type="OrthoDB" id="9804126at2"/>
<keyword evidence="12 14" id="KW-0961">Cell wall biogenesis/degradation</keyword>
<evidence type="ECO:0000256" key="8">
    <source>
        <dbReference type="ARBA" id="ARBA00022840"/>
    </source>
</evidence>
<keyword evidence="8 14" id="KW-0067">ATP-binding</keyword>
<evidence type="ECO:0000256" key="2">
    <source>
        <dbReference type="ARBA" id="ARBA00004752"/>
    </source>
</evidence>
<dbReference type="SUPFAM" id="SSF53623">
    <property type="entry name" value="MurD-like peptide ligases, catalytic domain"/>
    <property type="match status" value="1"/>
</dbReference>
<dbReference type="SUPFAM" id="SSF51984">
    <property type="entry name" value="MurCD N-terminal domain"/>
    <property type="match status" value="1"/>
</dbReference>
<comment type="catalytic activity">
    <reaction evidence="13 14">
        <text>UDP-N-acetyl-alpha-D-muramate + L-alanine + ATP = UDP-N-acetyl-alpha-D-muramoyl-L-alanine + ADP + phosphate + H(+)</text>
        <dbReference type="Rhea" id="RHEA:23372"/>
        <dbReference type="ChEBI" id="CHEBI:15378"/>
        <dbReference type="ChEBI" id="CHEBI:30616"/>
        <dbReference type="ChEBI" id="CHEBI:43474"/>
        <dbReference type="ChEBI" id="CHEBI:57972"/>
        <dbReference type="ChEBI" id="CHEBI:70757"/>
        <dbReference type="ChEBI" id="CHEBI:83898"/>
        <dbReference type="ChEBI" id="CHEBI:456216"/>
        <dbReference type="EC" id="6.3.2.8"/>
    </reaction>
</comment>
<dbReference type="GO" id="GO:0005737">
    <property type="term" value="C:cytoplasm"/>
    <property type="evidence" value="ECO:0007669"/>
    <property type="project" value="UniProtKB-SubCell"/>
</dbReference>
<protein>
    <recommendedName>
        <fullName evidence="3 14">UDP-N-acetylmuramate--L-alanine ligase</fullName>
        <ecNumber evidence="3 14">6.3.2.8</ecNumber>
    </recommendedName>
    <alternativeName>
        <fullName evidence="14">UDP-N-acetylmuramoyl-L-alanine synthetase</fullName>
    </alternativeName>
</protein>
<evidence type="ECO:0000256" key="9">
    <source>
        <dbReference type="ARBA" id="ARBA00022960"/>
    </source>
</evidence>
<dbReference type="HAMAP" id="MF_00046">
    <property type="entry name" value="MurC"/>
    <property type="match status" value="1"/>
</dbReference>
<feature type="binding site" evidence="14">
    <location>
        <begin position="119"/>
        <end position="125"/>
    </location>
    <ligand>
        <name>ATP</name>
        <dbReference type="ChEBI" id="CHEBI:30616"/>
    </ligand>
</feature>
<dbReference type="AlphaFoldDB" id="A0A0X3AN08"/>
<dbReference type="Proteomes" id="UP000182761">
    <property type="component" value="Unassembled WGS sequence"/>
</dbReference>
<keyword evidence="15" id="KW-0472">Membrane</keyword>
<dbReference type="GO" id="GO:0071555">
    <property type="term" value="P:cell wall organization"/>
    <property type="evidence" value="ECO:0007669"/>
    <property type="project" value="UniProtKB-KW"/>
</dbReference>
<dbReference type="PANTHER" id="PTHR43445:SF3">
    <property type="entry name" value="UDP-N-ACETYLMURAMATE--L-ALANINE LIGASE"/>
    <property type="match status" value="1"/>
</dbReference>
<keyword evidence="20" id="KW-1185">Reference proteome</keyword>
<evidence type="ECO:0000313" key="20">
    <source>
        <dbReference type="Proteomes" id="UP000182761"/>
    </source>
</evidence>
<accession>A0A0X3AN08</accession>
<evidence type="ECO:0000256" key="11">
    <source>
        <dbReference type="ARBA" id="ARBA00023306"/>
    </source>
</evidence>
<evidence type="ECO:0000256" key="13">
    <source>
        <dbReference type="ARBA" id="ARBA00047833"/>
    </source>
</evidence>
<comment type="function">
    <text evidence="14">Cell wall formation.</text>
</comment>
<evidence type="ECO:0000259" key="18">
    <source>
        <dbReference type="Pfam" id="PF08245"/>
    </source>
</evidence>
<evidence type="ECO:0000256" key="7">
    <source>
        <dbReference type="ARBA" id="ARBA00022741"/>
    </source>
</evidence>
<dbReference type="InterPro" id="IPR036615">
    <property type="entry name" value="Mur_ligase_C_dom_sf"/>
</dbReference>
<dbReference type="Gene3D" id="3.40.1190.10">
    <property type="entry name" value="Mur-like, catalytic domain"/>
    <property type="match status" value="1"/>
</dbReference>
<dbReference type="SUPFAM" id="SSF53244">
    <property type="entry name" value="MurD-like peptide ligases, peptide-binding domain"/>
    <property type="match status" value="1"/>
</dbReference>
<dbReference type="Pfam" id="PF01225">
    <property type="entry name" value="Mur_ligase"/>
    <property type="match status" value="1"/>
</dbReference>
<gene>
    <name evidence="14" type="primary">murC</name>
    <name evidence="19" type="ORF">Ga0061079_10346</name>
</gene>
<comment type="similarity">
    <text evidence="14">Belongs to the MurCDEF family.</text>
</comment>
<proteinExistence type="inferred from homology"/>
<feature type="domain" description="Mur ligase N-terminal catalytic" evidence="16">
    <location>
        <begin position="10"/>
        <end position="111"/>
    </location>
</feature>
<evidence type="ECO:0000256" key="15">
    <source>
        <dbReference type="SAM" id="Phobius"/>
    </source>
</evidence>
<dbReference type="InterPro" id="IPR013221">
    <property type="entry name" value="Mur_ligase_cen"/>
</dbReference>
<evidence type="ECO:0000256" key="3">
    <source>
        <dbReference type="ARBA" id="ARBA00012211"/>
    </source>
</evidence>
<evidence type="ECO:0000256" key="1">
    <source>
        <dbReference type="ARBA" id="ARBA00004496"/>
    </source>
</evidence>
<keyword evidence="6 14" id="KW-0132">Cell division</keyword>
<keyword evidence="15" id="KW-1133">Transmembrane helix</keyword>
<dbReference type="InterPro" id="IPR050061">
    <property type="entry name" value="MurCDEF_pg_biosynth"/>
</dbReference>
<keyword evidence="4 14" id="KW-0963">Cytoplasm</keyword>
<evidence type="ECO:0000259" key="17">
    <source>
        <dbReference type="Pfam" id="PF02875"/>
    </source>
</evidence>
<dbReference type="STRING" id="1586267.GCA_001418685_00568"/>
<dbReference type="InterPro" id="IPR004101">
    <property type="entry name" value="Mur_ligase_C"/>
</dbReference>
<dbReference type="Pfam" id="PF08245">
    <property type="entry name" value="Mur_ligase_M"/>
    <property type="match status" value="1"/>
</dbReference>
<feature type="domain" description="Mur ligase central" evidence="18">
    <location>
        <begin position="117"/>
        <end position="288"/>
    </location>
</feature>
<evidence type="ECO:0000256" key="5">
    <source>
        <dbReference type="ARBA" id="ARBA00022598"/>
    </source>
</evidence>
<dbReference type="NCBIfam" id="TIGR01082">
    <property type="entry name" value="murC"/>
    <property type="match status" value="1"/>
</dbReference>
<keyword evidence="9 14" id="KW-0133">Cell shape</keyword>
<dbReference type="GO" id="GO:0008763">
    <property type="term" value="F:UDP-N-acetylmuramate-L-alanine ligase activity"/>
    <property type="evidence" value="ECO:0007669"/>
    <property type="project" value="UniProtKB-UniRule"/>
</dbReference>